<keyword evidence="3 5" id="KW-1133">Transmembrane helix</keyword>
<name>A0A6G1ELC1_9ORYZ</name>
<dbReference type="GO" id="GO:0030150">
    <property type="term" value="P:protein import into mitochondrial matrix"/>
    <property type="evidence" value="ECO:0007669"/>
    <property type="project" value="TreeGrafter"/>
</dbReference>
<evidence type="ECO:0000256" key="5">
    <source>
        <dbReference type="SAM" id="Phobius"/>
    </source>
</evidence>
<keyword evidence="2 5" id="KW-0812">Transmembrane</keyword>
<gene>
    <name evidence="6" type="ORF">E2562_014572</name>
</gene>
<evidence type="ECO:0000256" key="2">
    <source>
        <dbReference type="ARBA" id="ARBA00022692"/>
    </source>
</evidence>
<sequence length="90" mass="9746">MQTRSWGENLMFYNGIGYLTGATAGALVGLTRAPAKAEHGESAKLRLNRALNQSGSVGHTYANRLGVIAMLFAGSERFVFRLDLYLGILI</sequence>
<evidence type="ECO:0000256" key="1">
    <source>
        <dbReference type="ARBA" id="ARBA00004141"/>
    </source>
</evidence>
<dbReference type="EMBL" id="SPHZ02000003">
    <property type="protein sequence ID" value="KAF0924773.1"/>
    <property type="molecule type" value="Genomic_DNA"/>
</dbReference>
<dbReference type="PANTHER" id="PTHR15371">
    <property type="entry name" value="TIM23"/>
    <property type="match status" value="1"/>
</dbReference>
<organism evidence="6 7">
    <name type="scientific">Oryza meyeriana var. granulata</name>
    <dbReference type="NCBI Taxonomy" id="110450"/>
    <lineage>
        <taxon>Eukaryota</taxon>
        <taxon>Viridiplantae</taxon>
        <taxon>Streptophyta</taxon>
        <taxon>Embryophyta</taxon>
        <taxon>Tracheophyta</taxon>
        <taxon>Spermatophyta</taxon>
        <taxon>Magnoliopsida</taxon>
        <taxon>Liliopsida</taxon>
        <taxon>Poales</taxon>
        <taxon>Poaceae</taxon>
        <taxon>BOP clade</taxon>
        <taxon>Oryzoideae</taxon>
        <taxon>Oryzeae</taxon>
        <taxon>Oryzinae</taxon>
        <taxon>Oryza</taxon>
        <taxon>Oryza meyeriana</taxon>
    </lineage>
</organism>
<dbReference type="AlphaFoldDB" id="A0A6G1ELC1"/>
<reference evidence="6 7" key="1">
    <citation type="submission" date="2019-11" db="EMBL/GenBank/DDBJ databases">
        <title>Whole genome sequence of Oryza granulata.</title>
        <authorList>
            <person name="Li W."/>
        </authorList>
    </citation>
    <scope>NUCLEOTIDE SEQUENCE [LARGE SCALE GENOMIC DNA]</scope>
    <source>
        <strain evidence="7">cv. Menghai</strain>
        <tissue evidence="6">Leaf</tissue>
    </source>
</reference>
<comment type="subcellular location">
    <subcellularLocation>
        <location evidence="1">Membrane</location>
        <topology evidence="1">Multi-pass membrane protein</topology>
    </subcellularLocation>
</comment>
<dbReference type="OrthoDB" id="159299at2759"/>
<dbReference type="GO" id="GO:0008320">
    <property type="term" value="F:protein transmembrane transporter activity"/>
    <property type="evidence" value="ECO:0007669"/>
    <property type="project" value="TreeGrafter"/>
</dbReference>
<dbReference type="GO" id="GO:0005744">
    <property type="term" value="C:TIM23 mitochondrial import inner membrane translocase complex"/>
    <property type="evidence" value="ECO:0007669"/>
    <property type="project" value="TreeGrafter"/>
</dbReference>
<feature type="transmembrane region" description="Helical" evidence="5">
    <location>
        <begin position="12"/>
        <end position="30"/>
    </location>
</feature>
<keyword evidence="7" id="KW-1185">Reference proteome</keyword>
<evidence type="ECO:0000256" key="4">
    <source>
        <dbReference type="ARBA" id="ARBA00023136"/>
    </source>
</evidence>
<evidence type="ECO:0000313" key="7">
    <source>
        <dbReference type="Proteomes" id="UP000479710"/>
    </source>
</evidence>
<evidence type="ECO:0000313" key="6">
    <source>
        <dbReference type="EMBL" id="KAF0924773.1"/>
    </source>
</evidence>
<dbReference type="InterPro" id="IPR045238">
    <property type="entry name" value="Tim23-like"/>
</dbReference>
<accession>A0A6G1ELC1</accession>
<dbReference type="Proteomes" id="UP000479710">
    <property type="component" value="Unassembled WGS sequence"/>
</dbReference>
<evidence type="ECO:0000256" key="3">
    <source>
        <dbReference type="ARBA" id="ARBA00022989"/>
    </source>
</evidence>
<keyword evidence="4 5" id="KW-0472">Membrane</keyword>
<protein>
    <submittedName>
        <fullName evidence="6">Uncharacterized protein</fullName>
    </submittedName>
</protein>
<proteinExistence type="predicted"/>
<dbReference type="PANTHER" id="PTHR15371:SF19">
    <property type="entry name" value="OS04G0566700 PROTEIN"/>
    <property type="match status" value="1"/>
</dbReference>
<dbReference type="Pfam" id="PF02466">
    <property type="entry name" value="Tim17"/>
    <property type="match status" value="1"/>
</dbReference>
<comment type="caution">
    <text evidence="6">The sequence shown here is derived from an EMBL/GenBank/DDBJ whole genome shotgun (WGS) entry which is preliminary data.</text>
</comment>